<comment type="caution">
    <text evidence="5">The sequence shown here is derived from an EMBL/GenBank/DDBJ whole genome shotgun (WGS) entry which is preliminary data.</text>
</comment>
<keyword evidence="6" id="KW-1185">Reference proteome</keyword>
<feature type="modified residue" description="4-aspartylphosphate" evidence="2">
    <location>
        <position position="66"/>
    </location>
</feature>
<dbReference type="Proteomes" id="UP001273531">
    <property type="component" value="Unassembled WGS sequence"/>
</dbReference>
<dbReference type="InterPro" id="IPR000792">
    <property type="entry name" value="Tscrpt_reg_LuxR_C"/>
</dbReference>
<dbReference type="InterPro" id="IPR011006">
    <property type="entry name" value="CheY-like_superfamily"/>
</dbReference>
<evidence type="ECO:0000313" key="6">
    <source>
        <dbReference type="Proteomes" id="UP001273531"/>
    </source>
</evidence>
<evidence type="ECO:0000259" key="4">
    <source>
        <dbReference type="PROSITE" id="PS50110"/>
    </source>
</evidence>
<dbReference type="Gene3D" id="1.10.10.10">
    <property type="entry name" value="Winged helix-like DNA-binding domain superfamily/Winged helix DNA-binding domain"/>
    <property type="match status" value="1"/>
</dbReference>
<organism evidence="5 6">
    <name type="scientific">Sphingomonas agrestis</name>
    <dbReference type="NCBI Taxonomy" id="3080540"/>
    <lineage>
        <taxon>Bacteria</taxon>
        <taxon>Pseudomonadati</taxon>
        <taxon>Pseudomonadota</taxon>
        <taxon>Alphaproteobacteria</taxon>
        <taxon>Sphingomonadales</taxon>
        <taxon>Sphingomonadaceae</taxon>
        <taxon>Sphingomonas</taxon>
    </lineage>
</organism>
<dbReference type="PROSITE" id="PS50110">
    <property type="entry name" value="RESPONSE_REGULATORY"/>
    <property type="match status" value="1"/>
</dbReference>
<dbReference type="Pfam" id="PF00196">
    <property type="entry name" value="GerE"/>
    <property type="match status" value="1"/>
</dbReference>
<feature type="domain" description="HTH luxR-type" evidence="3">
    <location>
        <begin position="155"/>
        <end position="220"/>
    </location>
</feature>
<evidence type="ECO:0000259" key="3">
    <source>
        <dbReference type="PROSITE" id="PS50043"/>
    </source>
</evidence>
<dbReference type="RefSeq" id="WP_317225502.1">
    <property type="nucleotide sequence ID" value="NZ_JAWJEJ010000001.1"/>
</dbReference>
<dbReference type="Gene3D" id="3.40.50.2300">
    <property type="match status" value="1"/>
</dbReference>
<evidence type="ECO:0000256" key="2">
    <source>
        <dbReference type="PROSITE-ProRule" id="PRU00169"/>
    </source>
</evidence>
<gene>
    <name evidence="5" type="ORF">RZN05_04915</name>
</gene>
<dbReference type="SUPFAM" id="SSF52172">
    <property type="entry name" value="CheY-like"/>
    <property type="match status" value="1"/>
</dbReference>
<dbReference type="InterPro" id="IPR001789">
    <property type="entry name" value="Sig_transdc_resp-reg_receiver"/>
</dbReference>
<dbReference type="InterPro" id="IPR039420">
    <property type="entry name" value="WalR-like"/>
</dbReference>
<dbReference type="EMBL" id="JAWJEJ010000001">
    <property type="protein sequence ID" value="MDV3456315.1"/>
    <property type="molecule type" value="Genomic_DNA"/>
</dbReference>
<dbReference type="PROSITE" id="PS50043">
    <property type="entry name" value="HTH_LUXR_2"/>
    <property type="match status" value="1"/>
</dbReference>
<evidence type="ECO:0000256" key="1">
    <source>
        <dbReference type="ARBA" id="ARBA00023125"/>
    </source>
</evidence>
<keyword evidence="1" id="KW-0238">DNA-binding</keyword>
<name>A0ABU3Y4J7_9SPHN</name>
<sequence length="246" mass="25828">MMTSQARAANGRRTIRVLVVSDVLLYREGVARGLAQSERMTIAAALSGIEAVAQLPTLGVDAVLLDASAPESLVVARRLHAIRPPLPIVGFGIGSAQTSVACAEAGLIGFVGRDGTLAELERAIEQAIAGEVGCPPQLVAMLCRRVAALSGTVATPPPVAALTRREREIAALASEGLSNKEIAIELRIGPATVKNHIHNILEKLQIRRRGAIGTHFRMRSATAMPTIDDDLPAARRAAADRAFAAC</sequence>
<dbReference type="PROSITE" id="PS00622">
    <property type="entry name" value="HTH_LUXR_1"/>
    <property type="match status" value="1"/>
</dbReference>
<dbReference type="SUPFAM" id="SSF46894">
    <property type="entry name" value="C-terminal effector domain of the bipartite response regulators"/>
    <property type="match status" value="1"/>
</dbReference>
<protein>
    <submittedName>
        <fullName evidence="5">Response regulator transcription factor</fullName>
    </submittedName>
</protein>
<dbReference type="CDD" id="cd06170">
    <property type="entry name" value="LuxR_C_like"/>
    <property type="match status" value="1"/>
</dbReference>
<keyword evidence="2" id="KW-0597">Phosphoprotein</keyword>
<feature type="domain" description="Response regulatory" evidence="4">
    <location>
        <begin position="16"/>
        <end position="128"/>
    </location>
</feature>
<proteinExistence type="predicted"/>
<evidence type="ECO:0000313" key="5">
    <source>
        <dbReference type="EMBL" id="MDV3456315.1"/>
    </source>
</evidence>
<dbReference type="PRINTS" id="PR00038">
    <property type="entry name" value="HTHLUXR"/>
</dbReference>
<reference evidence="5 6" key="1">
    <citation type="submission" date="2023-10" db="EMBL/GenBank/DDBJ databases">
        <title>Sphingomonas sp. HF-S4 16S ribosomal RNA gene Genome sequencing and assembly.</title>
        <authorList>
            <person name="Lee H."/>
        </authorList>
    </citation>
    <scope>NUCLEOTIDE SEQUENCE [LARGE SCALE GENOMIC DNA]</scope>
    <source>
        <strain evidence="5 6">HF-S4</strain>
    </source>
</reference>
<dbReference type="SMART" id="SM00448">
    <property type="entry name" value="REC"/>
    <property type="match status" value="1"/>
</dbReference>
<accession>A0ABU3Y4J7</accession>
<dbReference type="PANTHER" id="PTHR43214">
    <property type="entry name" value="TWO-COMPONENT RESPONSE REGULATOR"/>
    <property type="match status" value="1"/>
</dbReference>
<dbReference type="InterPro" id="IPR036388">
    <property type="entry name" value="WH-like_DNA-bd_sf"/>
</dbReference>
<dbReference type="PANTHER" id="PTHR43214:SF43">
    <property type="entry name" value="TWO-COMPONENT RESPONSE REGULATOR"/>
    <property type="match status" value="1"/>
</dbReference>
<dbReference type="SMART" id="SM00421">
    <property type="entry name" value="HTH_LUXR"/>
    <property type="match status" value="1"/>
</dbReference>
<dbReference type="InterPro" id="IPR016032">
    <property type="entry name" value="Sig_transdc_resp-reg_C-effctor"/>
</dbReference>